<comment type="caution">
    <text evidence="1">The sequence shown here is derived from an EMBL/GenBank/DDBJ whole genome shotgun (WGS) entry which is preliminary data.</text>
</comment>
<accession>A0A3A5N5X4</accession>
<evidence type="ECO:0000313" key="1">
    <source>
        <dbReference type="EMBL" id="RJT92594.1"/>
    </source>
</evidence>
<dbReference type="OrthoDB" id="3215396at2"/>
<dbReference type="Proteomes" id="UP000272015">
    <property type="component" value="Unassembled WGS sequence"/>
</dbReference>
<reference evidence="1 2" key="1">
    <citation type="submission" date="2018-09" db="EMBL/GenBank/DDBJ databases">
        <title>Novel species of Cryobacterium.</title>
        <authorList>
            <person name="Liu Q."/>
            <person name="Xin Y.-H."/>
        </authorList>
    </citation>
    <scope>NUCLEOTIDE SEQUENCE [LARGE SCALE GENOMIC DNA]</scope>
    <source>
        <strain evidence="1 2">Hh39</strain>
    </source>
</reference>
<feature type="non-terminal residue" evidence="1">
    <location>
        <position position="1"/>
    </location>
</feature>
<keyword evidence="2" id="KW-1185">Reference proteome</keyword>
<dbReference type="AlphaFoldDB" id="A0A3A5N5X4"/>
<proteinExistence type="predicted"/>
<dbReference type="InterPro" id="IPR036388">
    <property type="entry name" value="WH-like_DNA-bd_sf"/>
</dbReference>
<sequence length="137" mass="15263">PDAADEQIPNPDALNPIVTGEDAHIVTPGDVQQQFANVYRAWYHETYGDASFNAVDAAEIPEAGFGHHEDVVVRVSTQHEIRRVLATIKDPRVKQAFVLSSAGHSHVEIARRLGVTDKAVERMMANERDRQRRENVA</sequence>
<organism evidence="1 2">
    <name type="scientific">Cryobacterium melibiosiphilum</name>
    <dbReference type="NCBI Taxonomy" id="995039"/>
    <lineage>
        <taxon>Bacteria</taxon>
        <taxon>Bacillati</taxon>
        <taxon>Actinomycetota</taxon>
        <taxon>Actinomycetes</taxon>
        <taxon>Micrococcales</taxon>
        <taxon>Microbacteriaceae</taxon>
        <taxon>Cryobacterium</taxon>
    </lineage>
</organism>
<dbReference type="Gene3D" id="1.10.10.10">
    <property type="entry name" value="Winged helix-like DNA-binding domain superfamily/Winged helix DNA-binding domain"/>
    <property type="match status" value="1"/>
</dbReference>
<dbReference type="EMBL" id="QZVS01000014">
    <property type="protein sequence ID" value="RJT92594.1"/>
    <property type="molecule type" value="Genomic_DNA"/>
</dbReference>
<gene>
    <name evidence="1" type="ORF">D6T64_00135</name>
</gene>
<name>A0A3A5N5X4_9MICO</name>
<protein>
    <submittedName>
        <fullName evidence="1">Uncharacterized protein</fullName>
    </submittedName>
</protein>
<evidence type="ECO:0000313" key="2">
    <source>
        <dbReference type="Proteomes" id="UP000272015"/>
    </source>
</evidence>